<dbReference type="InterPro" id="IPR010046">
    <property type="entry name" value="Mopterin_OxRdtse_a_bac"/>
</dbReference>
<dbReference type="InterPro" id="IPR006657">
    <property type="entry name" value="MoPterin_dinucl-bd_dom"/>
</dbReference>
<dbReference type="GO" id="GO:0030151">
    <property type="term" value="F:molybdenum ion binding"/>
    <property type="evidence" value="ECO:0007669"/>
    <property type="project" value="InterPro"/>
</dbReference>
<dbReference type="PANTHER" id="PTHR43105:SF4">
    <property type="entry name" value="PROTEIN YDEP"/>
    <property type="match status" value="1"/>
</dbReference>
<evidence type="ECO:0000256" key="9">
    <source>
        <dbReference type="ARBA" id="ARBA00023014"/>
    </source>
</evidence>
<dbReference type="SUPFAM" id="SSF50692">
    <property type="entry name" value="ADC-like"/>
    <property type="match status" value="1"/>
</dbReference>
<evidence type="ECO:0000256" key="6">
    <source>
        <dbReference type="ARBA" id="ARBA00022723"/>
    </source>
</evidence>
<name>A0A917ATG7_9MICC</name>
<keyword evidence="5" id="KW-0500">Molybdenum</keyword>
<feature type="domain" description="Molybdopterin dinucleotide-binding" evidence="11">
    <location>
        <begin position="660"/>
        <end position="766"/>
    </location>
</feature>
<dbReference type="Proteomes" id="UP000633136">
    <property type="component" value="Unassembled WGS sequence"/>
</dbReference>
<evidence type="ECO:0000256" key="8">
    <source>
        <dbReference type="ARBA" id="ARBA00023004"/>
    </source>
</evidence>
<dbReference type="Pfam" id="PF00384">
    <property type="entry name" value="Molybdopterin"/>
    <property type="match status" value="1"/>
</dbReference>
<comment type="similarity">
    <text evidence="3">Belongs to the prokaryotic molybdopterin-containing oxidoreductase family.</text>
</comment>
<dbReference type="AlphaFoldDB" id="A0A917ATG7"/>
<gene>
    <name evidence="12" type="ORF">GCM10011401_21540</name>
</gene>
<dbReference type="NCBIfam" id="TIGR01701">
    <property type="entry name" value="Fdhalpha-like"/>
    <property type="match status" value="1"/>
</dbReference>
<sequence length="791" mass="87535">MDDQGRNQDDVRGHTVELEDIDERKLKVSGPKDYAAGLKAVTVSFQRGLTQGGFSRTVRSMFRVNQDRGVDCPGCAWPESVTGDRKKVEFCENGAKALAEENTKRVATPEWWAQHSIAELEQRTEYWLGQSGRITHPMIVREGETHYTPISWAEAFETIGEHVRATTPERCTFYTSGRTANETAFMYQLFARSLGTNNLPDCSNMCHESSGTALNPTIGIGKGTVSLEDIEQSELIFVVGQNPGTNHPRMLGSLAEARKKGGKVVAVNPLPEAGLLRFKDPQTPQGMLKGDRISDEYLQIKVGGDQALFQALGHILLRKEEENPGSVVDREFVASSTKGFEEYRAARAELDWDEIELATGLQRDEIEEIGELLAKSKATIFCWALGITQQPHSVDTIKEIINLLLLQGNFGKPGAGACPVRGHSNVQGDRTFGIWEKPAEWFLDKLDAEFGIESPREHGFDSTESMYQMAEGNVDVFVSLGGNLAMANSDTALMESGLKKTGLTVHISTKPNRSHVVHGKTSIILPTLGRSDKDDKHPGGAQFLSVENSMSVVSSTQGRLDPISDHLLAEPVIIARMAEAVFGQDHAVDWKAMADDYDVIRDHASRVVSGTEDFNERVRDKYGFVLPNPPRDQRSFATADGKAGFTVRDLEYLAPPEGHLVLQTMRSHDQYNTTFYGLDDRYRGISGGRRVILIHPDDLVQTGFSDRDVVDVVSRFRGEERRAARFRLVAYPTARGCVAAYYPEANALVHRDLVARESNTPGFKAMMVRFEPASEEAREEEEQGLESAVAV</sequence>
<evidence type="ECO:0000256" key="4">
    <source>
        <dbReference type="ARBA" id="ARBA00022485"/>
    </source>
</evidence>
<feature type="domain" description="Molybdopterin oxidoreductase" evidence="10">
    <location>
        <begin position="133"/>
        <end position="506"/>
    </location>
</feature>
<evidence type="ECO:0000313" key="13">
    <source>
        <dbReference type="Proteomes" id="UP000633136"/>
    </source>
</evidence>
<dbReference type="PANTHER" id="PTHR43105">
    <property type="entry name" value="RESPIRATORY NITRATE REDUCTASE"/>
    <property type="match status" value="1"/>
</dbReference>
<keyword evidence="6" id="KW-0479">Metal-binding</keyword>
<evidence type="ECO:0000313" key="12">
    <source>
        <dbReference type="EMBL" id="GGE73995.1"/>
    </source>
</evidence>
<reference evidence="12" key="2">
    <citation type="submission" date="2020-09" db="EMBL/GenBank/DDBJ databases">
        <authorList>
            <person name="Sun Q."/>
            <person name="Zhou Y."/>
        </authorList>
    </citation>
    <scope>NUCLEOTIDE SEQUENCE</scope>
    <source>
        <strain evidence="12">CGMCC 1.15388</strain>
    </source>
</reference>
<keyword evidence="4" id="KW-0004">4Fe-4S</keyword>
<evidence type="ECO:0000259" key="11">
    <source>
        <dbReference type="Pfam" id="PF01568"/>
    </source>
</evidence>
<evidence type="ECO:0000256" key="1">
    <source>
        <dbReference type="ARBA" id="ARBA00001942"/>
    </source>
</evidence>
<keyword evidence="13" id="KW-1185">Reference proteome</keyword>
<dbReference type="EMBL" id="BMIS01000010">
    <property type="protein sequence ID" value="GGE73995.1"/>
    <property type="molecule type" value="Genomic_DNA"/>
</dbReference>
<dbReference type="SUPFAM" id="SSF53706">
    <property type="entry name" value="Formate dehydrogenase/DMSO reductase, domains 1-3"/>
    <property type="match status" value="1"/>
</dbReference>
<evidence type="ECO:0000259" key="10">
    <source>
        <dbReference type="Pfam" id="PF00384"/>
    </source>
</evidence>
<dbReference type="CDD" id="cd02787">
    <property type="entry name" value="MopB_CT_ydeP"/>
    <property type="match status" value="1"/>
</dbReference>
<dbReference type="Gene3D" id="2.40.40.20">
    <property type="match status" value="1"/>
</dbReference>
<dbReference type="InterPro" id="IPR009010">
    <property type="entry name" value="Asp_de-COase-like_dom_sf"/>
</dbReference>
<dbReference type="GO" id="GO:0008863">
    <property type="term" value="F:formate dehydrogenase (NAD+) activity"/>
    <property type="evidence" value="ECO:0007669"/>
    <property type="project" value="InterPro"/>
</dbReference>
<dbReference type="CDD" id="cd02767">
    <property type="entry name" value="MopB_ydeP"/>
    <property type="match status" value="1"/>
</dbReference>
<comment type="cofactor">
    <cofactor evidence="2">
        <name>[4Fe-4S] cluster</name>
        <dbReference type="ChEBI" id="CHEBI:49883"/>
    </cofactor>
</comment>
<evidence type="ECO:0000256" key="7">
    <source>
        <dbReference type="ARBA" id="ARBA00023002"/>
    </source>
</evidence>
<dbReference type="GO" id="GO:0043546">
    <property type="term" value="F:molybdopterin cofactor binding"/>
    <property type="evidence" value="ECO:0007669"/>
    <property type="project" value="InterPro"/>
</dbReference>
<dbReference type="InterPro" id="IPR050123">
    <property type="entry name" value="Prok_molybdopt-oxidoreductase"/>
</dbReference>
<accession>A0A917ATG7</accession>
<organism evidence="12 13">
    <name type="scientific">Nesterenkonia cremea</name>
    <dbReference type="NCBI Taxonomy" id="1882340"/>
    <lineage>
        <taxon>Bacteria</taxon>
        <taxon>Bacillati</taxon>
        <taxon>Actinomycetota</taxon>
        <taxon>Actinomycetes</taxon>
        <taxon>Micrococcales</taxon>
        <taxon>Micrococcaceae</taxon>
        <taxon>Nesterenkonia</taxon>
    </lineage>
</organism>
<dbReference type="Pfam" id="PF01568">
    <property type="entry name" value="Molydop_binding"/>
    <property type="match status" value="1"/>
</dbReference>
<dbReference type="GO" id="GO:0016020">
    <property type="term" value="C:membrane"/>
    <property type="evidence" value="ECO:0007669"/>
    <property type="project" value="TreeGrafter"/>
</dbReference>
<dbReference type="InterPro" id="IPR037951">
    <property type="entry name" value="MopB_CT_YdeP"/>
</dbReference>
<dbReference type="PIRSF" id="PIRSF000144">
    <property type="entry name" value="CbbBc"/>
    <property type="match status" value="1"/>
</dbReference>
<comment type="cofactor">
    <cofactor evidence="1">
        <name>Mo-bis(molybdopterin guanine dinucleotide)</name>
        <dbReference type="ChEBI" id="CHEBI:60539"/>
    </cofactor>
</comment>
<dbReference type="InterPro" id="IPR006656">
    <property type="entry name" value="Mopterin_OxRdtase"/>
</dbReference>
<dbReference type="GO" id="GO:0051539">
    <property type="term" value="F:4 iron, 4 sulfur cluster binding"/>
    <property type="evidence" value="ECO:0007669"/>
    <property type="project" value="UniProtKB-KW"/>
</dbReference>
<keyword evidence="8" id="KW-0408">Iron</keyword>
<reference evidence="12" key="1">
    <citation type="journal article" date="2014" name="Int. J. Syst. Evol. Microbiol.">
        <title>Complete genome sequence of Corynebacterium casei LMG S-19264T (=DSM 44701T), isolated from a smear-ripened cheese.</title>
        <authorList>
            <consortium name="US DOE Joint Genome Institute (JGI-PGF)"/>
            <person name="Walter F."/>
            <person name="Albersmeier A."/>
            <person name="Kalinowski J."/>
            <person name="Ruckert C."/>
        </authorList>
    </citation>
    <scope>NUCLEOTIDE SEQUENCE</scope>
    <source>
        <strain evidence="12">CGMCC 1.15388</strain>
    </source>
</reference>
<evidence type="ECO:0000256" key="3">
    <source>
        <dbReference type="ARBA" id="ARBA00010312"/>
    </source>
</evidence>
<keyword evidence="7" id="KW-0560">Oxidoreductase</keyword>
<evidence type="ECO:0000256" key="2">
    <source>
        <dbReference type="ARBA" id="ARBA00001966"/>
    </source>
</evidence>
<proteinExistence type="inferred from homology"/>
<dbReference type="Gene3D" id="3.40.228.10">
    <property type="entry name" value="Dimethylsulfoxide Reductase, domain 2"/>
    <property type="match status" value="1"/>
</dbReference>
<dbReference type="RefSeq" id="WP_188685569.1">
    <property type="nucleotide sequence ID" value="NZ_BMIS01000010.1"/>
</dbReference>
<keyword evidence="9" id="KW-0411">Iron-sulfur</keyword>
<protein>
    <submittedName>
        <fullName evidence="12">Formate dehydrogenase subunit alpha</fullName>
    </submittedName>
</protein>
<comment type="caution">
    <text evidence="12">The sequence shown here is derived from an EMBL/GenBank/DDBJ whole genome shotgun (WGS) entry which is preliminary data.</text>
</comment>
<dbReference type="Gene3D" id="3.40.50.740">
    <property type="match status" value="1"/>
</dbReference>
<dbReference type="InterPro" id="IPR041953">
    <property type="entry name" value="YdeP_MopB"/>
</dbReference>
<evidence type="ECO:0000256" key="5">
    <source>
        <dbReference type="ARBA" id="ARBA00022505"/>
    </source>
</evidence>